<proteinExistence type="inferred from homology"/>
<evidence type="ECO:0000256" key="2">
    <source>
        <dbReference type="ARBA" id="ARBA00005988"/>
    </source>
</evidence>
<sequence length="775" mass="88676">MSVLKTLIQTENMNGLNIQHNCLLIVKSILSSQPNANRKEKAFLIICDDQLIDNLLLLEDSILGSEPIIETFYIVLTKLSHPQMRALCAPILCTPNTNDILSLEMHSDNGLVNIIDIILTIHKNMSSTSTHAIEVLVVQRLMDPLPLPLDSHFNPNTFDIPLNGESSYKPEFVGTLNGNECNVDETYESSEQSDSDNESNEQFDSQSVSSESDIISYEQYFPEFKDFELNPEFRQKNNTINEPKVNKERKRKLLDSDDRKDNKVDMNAIQEMLKSAKEDKRKDIFMESADWRQVYTQMSAKTISIQPIVTLAEPELAANLGNNKLEAMVMNESEGSWETARTKLMQHITQRNDRKTKEWFVVFDVENGAKTLHKNKLQFESRFESGNLRKQSSLFNEGQRPVMFSTKESLICDKPFWKRVGHSIAYYRNHYLKEDSIDSLMNGKTYYTLTFNIVFPFENDDCFLAFNYPHSYTYLKSCIHFWQNCHNSCNTYFRHQTLCTSLAGNEVPVLTITSSKPPRKETGRQYVVLLGRVHPSETNASWILKGCIDFLLSDKMSAHKLLDNYVFKIVPMSNPDGVINGNSRTGAQGEDLNRQWRRPDPLLHPTVYHMKSLIRYLSHVSNNTNPVILVDFHGHSRRKNIFVYGCCPSMSWKRSDRNKPSEDSSHLAFPLLLESMAPAFSLNSCSYNIEESREPTARITVWRELGLKASYTLECSQAGCDQGLYDGMHLGINELTEMGHKFCSALLKMQFIYDSNTGRPIPVVPNDLLIESTNM</sequence>
<dbReference type="EMBL" id="CAJPIZ010001230">
    <property type="protein sequence ID" value="CAG2103108.1"/>
    <property type="molecule type" value="Genomic_DNA"/>
</dbReference>
<dbReference type="PROSITE" id="PS52035">
    <property type="entry name" value="PEPTIDASE_M14"/>
    <property type="match status" value="1"/>
</dbReference>
<evidence type="ECO:0000256" key="4">
    <source>
        <dbReference type="SAM" id="MobiDB-lite"/>
    </source>
</evidence>
<reference evidence="6" key="1">
    <citation type="submission" date="2020-11" db="EMBL/GenBank/DDBJ databases">
        <authorList>
            <person name="Tran Van P."/>
        </authorList>
    </citation>
    <scope>NUCLEOTIDE SEQUENCE</scope>
</reference>
<gene>
    <name evidence="6" type="ORF">OSB1V03_LOCUS3141</name>
</gene>
<feature type="region of interest" description="Disordered" evidence="4">
    <location>
        <begin position="171"/>
        <end position="209"/>
    </location>
</feature>
<keyword evidence="7" id="KW-1185">Reference proteome</keyword>
<dbReference type="Gene3D" id="3.40.630.10">
    <property type="entry name" value="Zn peptidases"/>
    <property type="match status" value="1"/>
</dbReference>
<dbReference type="GO" id="GO:0004181">
    <property type="term" value="F:metallocarboxypeptidase activity"/>
    <property type="evidence" value="ECO:0007669"/>
    <property type="project" value="InterPro"/>
</dbReference>
<dbReference type="GO" id="GO:0008270">
    <property type="term" value="F:zinc ion binding"/>
    <property type="evidence" value="ECO:0007669"/>
    <property type="project" value="InterPro"/>
</dbReference>
<accession>A0A7R9KGG8</accession>
<dbReference type="Proteomes" id="UP000759131">
    <property type="component" value="Unassembled WGS sequence"/>
</dbReference>
<dbReference type="InterPro" id="IPR000834">
    <property type="entry name" value="Peptidase_M14"/>
</dbReference>
<feature type="domain" description="Peptidase M14" evidence="5">
    <location>
        <begin position="468"/>
        <end position="750"/>
    </location>
</feature>
<dbReference type="SUPFAM" id="SSF53187">
    <property type="entry name" value="Zn-dependent exopeptidases"/>
    <property type="match status" value="1"/>
</dbReference>
<evidence type="ECO:0000256" key="1">
    <source>
        <dbReference type="ARBA" id="ARBA00001947"/>
    </source>
</evidence>
<dbReference type="PANTHER" id="PTHR12756:SF11">
    <property type="entry name" value="CYTOSOLIC CARBOXYPEPTIDASE 1"/>
    <property type="match status" value="1"/>
</dbReference>
<feature type="region of interest" description="Disordered" evidence="4">
    <location>
        <begin position="235"/>
        <end position="254"/>
    </location>
</feature>
<comment type="cofactor">
    <cofactor evidence="1">
        <name>Zn(2+)</name>
        <dbReference type="ChEBI" id="CHEBI:29105"/>
    </cofactor>
</comment>
<dbReference type="PANTHER" id="PTHR12756">
    <property type="entry name" value="CYTOSOLIC CARBOXYPEPTIDASE"/>
    <property type="match status" value="1"/>
</dbReference>
<organism evidence="6">
    <name type="scientific">Medioppia subpectinata</name>
    <dbReference type="NCBI Taxonomy" id="1979941"/>
    <lineage>
        <taxon>Eukaryota</taxon>
        <taxon>Metazoa</taxon>
        <taxon>Ecdysozoa</taxon>
        <taxon>Arthropoda</taxon>
        <taxon>Chelicerata</taxon>
        <taxon>Arachnida</taxon>
        <taxon>Acari</taxon>
        <taxon>Acariformes</taxon>
        <taxon>Sarcoptiformes</taxon>
        <taxon>Oribatida</taxon>
        <taxon>Brachypylina</taxon>
        <taxon>Oppioidea</taxon>
        <taxon>Oppiidae</taxon>
        <taxon>Medioppia</taxon>
    </lineage>
</organism>
<dbReference type="OrthoDB" id="6505355at2759"/>
<protein>
    <recommendedName>
        <fullName evidence="5">Peptidase M14 domain-containing protein</fullName>
    </recommendedName>
</protein>
<evidence type="ECO:0000256" key="3">
    <source>
        <dbReference type="PROSITE-ProRule" id="PRU01379"/>
    </source>
</evidence>
<dbReference type="InterPro" id="IPR050821">
    <property type="entry name" value="Cytosolic_carboxypeptidase"/>
</dbReference>
<dbReference type="GO" id="GO:0006508">
    <property type="term" value="P:proteolysis"/>
    <property type="evidence" value="ECO:0007669"/>
    <property type="project" value="InterPro"/>
</dbReference>
<feature type="compositionally biased region" description="Acidic residues" evidence="4">
    <location>
        <begin position="182"/>
        <end position="201"/>
    </location>
</feature>
<name>A0A7R9KGG8_9ACAR</name>
<dbReference type="AlphaFoldDB" id="A0A7R9KGG8"/>
<dbReference type="Pfam" id="PF00246">
    <property type="entry name" value="Peptidase_M14"/>
    <property type="match status" value="1"/>
</dbReference>
<comment type="similarity">
    <text evidence="2 3">Belongs to the peptidase M14 family.</text>
</comment>
<dbReference type="EMBL" id="OC855805">
    <property type="protein sequence ID" value="CAD7622678.1"/>
    <property type="molecule type" value="Genomic_DNA"/>
</dbReference>
<evidence type="ECO:0000259" key="5">
    <source>
        <dbReference type="PROSITE" id="PS52035"/>
    </source>
</evidence>
<evidence type="ECO:0000313" key="7">
    <source>
        <dbReference type="Proteomes" id="UP000759131"/>
    </source>
</evidence>
<evidence type="ECO:0000313" key="6">
    <source>
        <dbReference type="EMBL" id="CAD7622678.1"/>
    </source>
</evidence>
<feature type="active site" description="Proton donor/acceptor" evidence="3">
    <location>
        <position position="714"/>
    </location>
</feature>